<evidence type="ECO:0000313" key="2">
    <source>
        <dbReference type="Proteomes" id="UP000010473"/>
    </source>
</evidence>
<dbReference type="InterPro" id="IPR002636">
    <property type="entry name" value="DUF29"/>
</dbReference>
<dbReference type="KEGG" id="scs:Sta7437_1064"/>
<evidence type="ECO:0008006" key="3">
    <source>
        <dbReference type="Google" id="ProtNLM"/>
    </source>
</evidence>
<organism evidence="1 2">
    <name type="scientific">Stanieria cyanosphaera (strain ATCC 29371 / PCC 7437)</name>
    <dbReference type="NCBI Taxonomy" id="111780"/>
    <lineage>
        <taxon>Bacteria</taxon>
        <taxon>Bacillati</taxon>
        <taxon>Cyanobacteriota</taxon>
        <taxon>Cyanophyceae</taxon>
        <taxon>Pleurocapsales</taxon>
        <taxon>Dermocarpellaceae</taxon>
        <taxon>Stanieria</taxon>
    </lineage>
</organism>
<dbReference type="OrthoDB" id="5769308at2"/>
<dbReference type="Proteomes" id="UP000010473">
    <property type="component" value="Chromosome"/>
</dbReference>
<dbReference type="Gene3D" id="1.20.1220.20">
    <property type="entry name" value="Uncharcterised protein PF01724"/>
    <property type="match status" value="1"/>
</dbReference>
<accession>K9XRD4</accession>
<protein>
    <recommendedName>
        <fullName evidence="3">DUF29 domain-containing protein</fullName>
    </recommendedName>
</protein>
<dbReference type="eggNOG" id="COG2442">
    <property type="taxonomic scope" value="Bacteria"/>
</dbReference>
<dbReference type="Pfam" id="PF01724">
    <property type="entry name" value="DUF29"/>
    <property type="match status" value="1"/>
</dbReference>
<dbReference type="EMBL" id="CP003653">
    <property type="protein sequence ID" value="AFZ34644.1"/>
    <property type="molecule type" value="Genomic_DNA"/>
</dbReference>
<gene>
    <name evidence="1" type="ordered locus">Sta7437_1064</name>
</gene>
<sequence length="144" mass="17464">MNYHTLYDKDYSEWIQETLKQIKAKNFDRVDWNNLIEEIESMGKSERRALLSLFTQLLEHLLKMSYWDIEKERNYRHWASEVVNFRAQIESRLEDSPSLRRELPIFYERAHSTAIKSVSKLFNLDQKAYISLENALDEEWFPEL</sequence>
<proteinExistence type="predicted"/>
<reference evidence="2" key="1">
    <citation type="journal article" date="2013" name="Proc. Natl. Acad. Sci. U.S.A.">
        <title>Improving the coverage of the cyanobacterial phylum using diversity-driven genome sequencing.</title>
        <authorList>
            <person name="Shih P.M."/>
            <person name="Wu D."/>
            <person name="Latifi A."/>
            <person name="Axen S.D."/>
            <person name="Fewer D.P."/>
            <person name="Talla E."/>
            <person name="Calteau A."/>
            <person name="Cai F."/>
            <person name="Tandeau de Marsac N."/>
            <person name="Rippka R."/>
            <person name="Herdman M."/>
            <person name="Sivonen K."/>
            <person name="Coursin T."/>
            <person name="Laurent T."/>
            <person name="Goodwin L."/>
            <person name="Nolan M."/>
            <person name="Davenport K.W."/>
            <person name="Han C.S."/>
            <person name="Rubin E.M."/>
            <person name="Eisen J.A."/>
            <person name="Woyke T."/>
            <person name="Gugger M."/>
            <person name="Kerfeld C.A."/>
        </authorList>
    </citation>
    <scope>NUCLEOTIDE SEQUENCE [LARGE SCALE GENOMIC DNA]</scope>
    <source>
        <strain evidence="2">ATCC 29371 / PCC 7437</strain>
    </source>
</reference>
<dbReference type="AlphaFoldDB" id="K9XRD4"/>
<dbReference type="PANTHER" id="PTHR34235:SF3">
    <property type="entry name" value="SLR1203 PROTEIN"/>
    <property type="match status" value="1"/>
</dbReference>
<name>K9XRD4_STAC7</name>
<dbReference type="RefSeq" id="WP_015192317.1">
    <property type="nucleotide sequence ID" value="NC_019748.1"/>
</dbReference>
<keyword evidence="2" id="KW-1185">Reference proteome</keyword>
<dbReference type="PANTHER" id="PTHR34235">
    <property type="entry name" value="SLR1203 PROTEIN-RELATED"/>
    <property type="match status" value="1"/>
</dbReference>
<evidence type="ECO:0000313" key="1">
    <source>
        <dbReference type="EMBL" id="AFZ34644.1"/>
    </source>
</evidence>
<dbReference type="HOGENOM" id="CLU_116670_1_0_3"/>
<dbReference type="PATRIC" id="fig|111780.3.peg.1108"/>
<dbReference type="STRING" id="111780.Sta7437_1064"/>